<evidence type="ECO:0000313" key="8">
    <source>
        <dbReference type="EMBL" id="PTQ13458.1"/>
    </source>
</evidence>
<keyword evidence="4 6" id="KW-1133">Transmembrane helix</keyword>
<dbReference type="Pfam" id="PF04138">
    <property type="entry name" value="GtrA_DPMS_TM"/>
    <property type="match status" value="1"/>
</dbReference>
<dbReference type="EMBL" id="NWBU01000004">
    <property type="protein sequence ID" value="PTQ13458.1"/>
    <property type="molecule type" value="Genomic_DNA"/>
</dbReference>
<dbReference type="PANTHER" id="PTHR38459">
    <property type="entry name" value="PROPHAGE BACTOPRENOL-LINKED GLUCOSE TRANSLOCASE HOMOLOG"/>
    <property type="match status" value="1"/>
</dbReference>
<keyword evidence="3 6" id="KW-0812">Transmembrane</keyword>
<gene>
    <name evidence="8" type="ORF">CLG96_05055</name>
</gene>
<dbReference type="InterPro" id="IPR007267">
    <property type="entry name" value="GtrA_DPMS_TM"/>
</dbReference>
<sequence>MIGGGNAARREMLAQFIRYGLTGGFVTGVYALVYAAMVQALHVAPLIANVAGYAVAVVLGYVLHSRWSFRGHGRRDNVARTGGKFVAVSLLSFGLNSLWVWLITGLLHLPPLLPLIPIATVTPVIVFWLNRVWVFD</sequence>
<evidence type="ECO:0000256" key="6">
    <source>
        <dbReference type="SAM" id="Phobius"/>
    </source>
</evidence>
<proteinExistence type="inferred from homology"/>
<comment type="caution">
    <text evidence="8">The sequence shown here is derived from an EMBL/GenBank/DDBJ whole genome shotgun (WGS) entry which is preliminary data.</text>
</comment>
<evidence type="ECO:0000313" key="9">
    <source>
        <dbReference type="Proteomes" id="UP000244162"/>
    </source>
</evidence>
<dbReference type="AlphaFoldDB" id="A0A2T5G2T8"/>
<evidence type="ECO:0000256" key="1">
    <source>
        <dbReference type="ARBA" id="ARBA00004141"/>
    </source>
</evidence>
<evidence type="ECO:0000259" key="7">
    <source>
        <dbReference type="Pfam" id="PF04138"/>
    </source>
</evidence>
<organism evidence="8 9">
    <name type="scientific">Sphingomonas oleivorans</name>
    <dbReference type="NCBI Taxonomy" id="1735121"/>
    <lineage>
        <taxon>Bacteria</taxon>
        <taxon>Pseudomonadati</taxon>
        <taxon>Pseudomonadota</taxon>
        <taxon>Alphaproteobacteria</taxon>
        <taxon>Sphingomonadales</taxon>
        <taxon>Sphingomonadaceae</taxon>
        <taxon>Sphingomonas</taxon>
    </lineage>
</organism>
<feature type="transmembrane region" description="Helical" evidence="6">
    <location>
        <begin position="43"/>
        <end position="64"/>
    </location>
</feature>
<feature type="transmembrane region" description="Helical" evidence="6">
    <location>
        <begin position="115"/>
        <end position="134"/>
    </location>
</feature>
<accession>A0A2T5G2T8</accession>
<dbReference type="InterPro" id="IPR051401">
    <property type="entry name" value="GtrA_CellWall_Glycosyl"/>
</dbReference>
<feature type="transmembrane region" description="Helical" evidence="6">
    <location>
        <begin position="85"/>
        <end position="109"/>
    </location>
</feature>
<evidence type="ECO:0000256" key="3">
    <source>
        <dbReference type="ARBA" id="ARBA00022692"/>
    </source>
</evidence>
<feature type="transmembrane region" description="Helical" evidence="6">
    <location>
        <begin position="16"/>
        <end position="37"/>
    </location>
</feature>
<evidence type="ECO:0000256" key="2">
    <source>
        <dbReference type="ARBA" id="ARBA00009399"/>
    </source>
</evidence>
<comment type="similarity">
    <text evidence="2">Belongs to the GtrA family.</text>
</comment>
<comment type="subcellular location">
    <subcellularLocation>
        <location evidence="1">Membrane</location>
        <topology evidence="1">Multi-pass membrane protein</topology>
    </subcellularLocation>
</comment>
<dbReference type="GO" id="GO:0005886">
    <property type="term" value="C:plasma membrane"/>
    <property type="evidence" value="ECO:0007669"/>
    <property type="project" value="TreeGrafter"/>
</dbReference>
<dbReference type="OrthoDB" id="8454931at2"/>
<evidence type="ECO:0000256" key="4">
    <source>
        <dbReference type="ARBA" id="ARBA00022989"/>
    </source>
</evidence>
<name>A0A2T5G2T8_9SPHN</name>
<reference evidence="8 9" key="1">
    <citation type="submission" date="2017-09" db="EMBL/GenBank/DDBJ databases">
        <title>Sphingomonas panjinensis sp.nov., isolated from oil-contaminated soil.</title>
        <authorList>
            <person name="Wang L."/>
            <person name="Chen L."/>
        </authorList>
    </citation>
    <scope>NUCLEOTIDE SEQUENCE [LARGE SCALE GENOMIC DNA]</scope>
    <source>
        <strain evidence="8 9">FW-11</strain>
    </source>
</reference>
<dbReference type="Proteomes" id="UP000244162">
    <property type="component" value="Unassembled WGS sequence"/>
</dbReference>
<feature type="domain" description="GtrA/DPMS transmembrane" evidence="7">
    <location>
        <begin position="18"/>
        <end position="135"/>
    </location>
</feature>
<dbReference type="PANTHER" id="PTHR38459:SF1">
    <property type="entry name" value="PROPHAGE BACTOPRENOL-LINKED GLUCOSE TRANSLOCASE HOMOLOG"/>
    <property type="match status" value="1"/>
</dbReference>
<keyword evidence="5 6" id="KW-0472">Membrane</keyword>
<dbReference type="GO" id="GO:0000271">
    <property type="term" value="P:polysaccharide biosynthetic process"/>
    <property type="evidence" value="ECO:0007669"/>
    <property type="project" value="InterPro"/>
</dbReference>
<keyword evidence="9" id="KW-1185">Reference proteome</keyword>
<evidence type="ECO:0000256" key="5">
    <source>
        <dbReference type="ARBA" id="ARBA00023136"/>
    </source>
</evidence>
<protein>
    <submittedName>
        <fullName evidence="8">Polysaccharide biosynthesis protein GtrA</fullName>
    </submittedName>
</protein>